<keyword evidence="3" id="KW-1185">Reference proteome</keyword>
<evidence type="ECO:0008006" key="4">
    <source>
        <dbReference type="Google" id="ProtNLM"/>
    </source>
</evidence>
<keyword evidence="1" id="KW-1133">Transmembrane helix</keyword>
<feature type="transmembrane region" description="Helical" evidence="1">
    <location>
        <begin position="45"/>
        <end position="64"/>
    </location>
</feature>
<sequence>MDQYLKQFQSTELIQLTVSGVIGLIICLMASAIGNAVLVEISINIVFSAYFGICFIIIGILLLMRVNNLPENSQLQKNKKFLQYFGIMVLSSGIICFCLERDWNKTMGYYTKIPLYIVLGVSLNFTLIFGFVDTINFVIGLFQQAWQRTLVETPNQIINALFISTLIGFIYGLFFSAMDIEDIRNFNKLESKLIFEEKLCMPIVGLLGLIGGVANEYLRIRGDKFMPYTFEQVKDPFTEEI</sequence>
<proteinExistence type="predicted"/>
<keyword evidence="1" id="KW-0812">Transmembrane</keyword>
<gene>
    <name evidence="2" type="ORF">PPRIM_AZ9-3.1.T1390022</name>
</gene>
<comment type="caution">
    <text evidence="2">The sequence shown here is derived from an EMBL/GenBank/DDBJ whole genome shotgun (WGS) entry which is preliminary data.</text>
</comment>
<evidence type="ECO:0000256" key="1">
    <source>
        <dbReference type="SAM" id="Phobius"/>
    </source>
</evidence>
<dbReference type="EMBL" id="CAJJDM010000143">
    <property type="protein sequence ID" value="CAD8108975.1"/>
    <property type="molecule type" value="Genomic_DNA"/>
</dbReference>
<organism evidence="2 3">
    <name type="scientific">Paramecium primaurelia</name>
    <dbReference type="NCBI Taxonomy" id="5886"/>
    <lineage>
        <taxon>Eukaryota</taxon>
        <taxon>Sar</taxon>
        <taxon>Alveolata</taxon>
        <taxon>Ciliophora</taxon>
        <taxon>Intramacronucleata</taxon>
        <taxon>Oligohymenophorea</taxon>
        <taxon>Peniculida</taxon>
        <taxon>Parameciidae</taxon>
        <taxon>Paramecium</taxon>
    </lineage>
</organism>
<keyword evidence="1" id="KW-0472">Membrane</keyword>
<dbReference type="Proteomes" id="UP000688137">
    <property type="component" value="Unassembled WGS sequence"/>
</dbReference>
<feature type="transmembrane region" description="Helical" evidence="1">
    <location>
        <begin position="157"/>
        <end position="178"/>
    </location>
</feature>
<protein>
    <recommendedName>
        <fullName evidence="4">Transmembrane protein</fullName>
    </recommendedName>
</protein>
<evidence type="ECO:0000313" key="3">
    <source>
        <dbReference type="Proteomes" id="UP000688137"/>
    </source>
</evidence>
<accession>A0A8S1Q158</accession>
<reference evidence="2" key="1">
    <citation type="submission" date="2021-01" db="EMBL/GenBank/DDBJ databases">
        <authorList>
            <consortium name="Genoscope - CEA"/>
            <person name="William W."/>
        </authorList>
    </citation>
    <scope>NUCLEOTIDE SEQUENCE</scope>
</reference>
<feature type="transmembrane region" description="Helical" evidence="1">
    <location>
        <begin position="13"/>
        <end position="38"/>
    </location>
</feature>
<feature type="transmembrane region" description="Helical" evidence="1">
    <location>
        <begin position="115"/>
        <end position="142"/>
    </location>
</feature>
<feature type="transmembrane region" description="Helical" evidence="1">
    <location>
        <begin position="84"/>
        <end position="103"/>
    </location>
</feature>
<dbReference type="AlphaFoldDB" id="A0A8S1Q158"/>
<evidence type="ECO:0000313" key="2">
    <source>
        <dbReference type="EMBL" id="CAD8108975.1"/>
    </source>
</evidence>
<name>A0A8S1Q158_PARPR</name>